<sequence>MPEQDEAHEDEIVEAYQENLVDVPINGEIFDVGVNEGINRHHRGVRGMVAEVPLEHYKGKTFEVVVASVPPGVDPSDWRTCVINGIQGRNK</sequence>
<gene>
    <name evidence="1" type="ORF">Taro_002632</name>
</gene>
<accession>A0A843TPB3</accession>
<dbReference type="AlphaFoldDB" id="A0A843TPB3"/>
<dbReference type="Proteomes" id="UP000652761">
    <property type="component" value="Unassembled WGS sequence"/>
</dbReference>
<dbReference type="EMBL" id="NMUH01000063">
    <property type="protein sequence ID" value="MQL70319.1"/>
    <property type="molecule type" value="Genomic_DNA"/>
</dbReference>
<proteinExistence type="predicted"/>
<evidence type="ECO:0000313" key="2">
    <source>
        <dbReference type="Proteomes" id="UP000652761"/>
    </source>
</evidence>
<name>A0A843TPB3_COLES</name>
<keyword evidence="2" id="KW-1185">Reference proteome</keyword>
<comment type="caution">
    <text evidence="1">The sequence shown here is derived from an EMBL/GenBank/DDBJ whole genome shotgun (WGS) entry which is preliminary data.</text>
</comment>
<protein>
    <submittedName>
        <fullName evidence="1">Uncharacterized protein</fullName>
    </submittedName>
</protein>
<organism evidence="1 2">
    <name type="scientific">Colocasia esculenta</name>
    <name type="common">Wild taro</name>
    <name type="synonym">Arum esculentum</name>
    <dbReference type="NCBI Taxonomy" id="4460"/>
    <lineage>
        <taxon>Eukaryota</taxon>
        <taxon>Viridiplantae</taxon>
        <taxon>Streptophyta</taxon>
        <taxon>Embryophyta</taxon>
        <taxon>Tracheophyta</taxon>
        <taxon>Spermatophyta</taxon>
        <taxon>Magnoliopsida</taxon>
        <taxon>Liliopsida</taxon>
        <taxon>Araceae</taxon>
        <taxon>Aroideae</taxon>
        <taxon>Colocasieae</taxon>
        <taxon>Colocasia</taxon>
    </lineage>
</organism>
<reference evidence="1" key="1">
    <citation type="submission" date="2017-07" db="EMBL/GenBank/DDBJ databases">
        <title>Taro Niue Genome Assembly and Annotation.</title>
        <authorList>
            <person name="Atibalentja N."/>
            <person name="Keating K."/>
            <person name="Fields C.J."/>
        </authorList>
    </citation>
    <scope>NUCLEOTIDE SEQUENCE</scope>
    <source>
        <strain evidence="1">Niue_2</strain>
        <tissue evidence="1">Leaf</tissue>
    </source>
</reference>
<evidence type="ECO:0000313" key="1">
    <source>
        <dbReference type="EMBL" id="MQL70319.1"/>
    </source>
</evidence>